<evidence type="ECO:0000256" key="4">
    <source>
        <dbReference type="ARBA" id="ARBA00023134"/>
    </source>
</evidence>
<dbReference type="CDD" id="cd09912">
    <property type="entry name" value="DLP_2"/>
    <property type="match status" value="1"/>
</dbReference>
<dbReference type="Proteomes" id="UP000824169">
    <property type="component" value="Unassembled WGS sequence"/>
</dbReference>
<proteinExistence type="predicted"/>
<protein>
    <submittedName>
        <fullName evidence="8">Dynamin family protein</fullName>
    </submittedName>
</protein>
<evidence type="ECO:0000259" key="7">
    <source>
        <dbReference type="Pfam" id="PF00350"/>
    </source>
</evidence>
<dbReference type="InterPro" id="IPR045063">
    <property type="entry name" value="Dynamin_N"/>
</dbReference>
<keyword evidence="4" id="KW-0342">GTP-binding</keyword>
<sequence>MTSSMKAMEFQLHENLVQLQELLSLLDFDPGLLNSLEQAKTRIRTRKYRVAVMGEFKRGKSTLLNALLGAPILPADATPTTAAISRITYGSRERVLLFFRDGTSREIPFTGLSEAVTKLTENGQAISASLKEAVIFYPSVICQNYIDLIDTPGLNDEEAMTRVTIDMLPLTDAVIVPIHARSPFSITEKQFVCQLIRSCSIQNILFVVTFLDQLDEDDYVYEDYMKALAGRIRREVLEELEKRETSSEEMQKARRILDQPCICGLSASLALKAFSSGEKSLLQKSRFPEFQKLLLKILTAGQAEHALRASIGDIERVIAALESENEKKLQEFRKKAARLQKKKRTAGDFFQNLLPQLDQLLENGLQERRDSISRLFPLKNQMMTRFIQGLASVRENTHPCILQVIRPAADAMFSMAAALLSSRILPDLRSSFVRCLDHLAARAGNAGIPWNRNDFDPPLLSCMEEELARAVFRFTMPPCPPVPDLAFADVTGHMTCCVDQSVTELYWLLNDICSEIRERWYPLAFRRLRDLFPEPDTIFSQEEEQLAALRITHMRNYQVLQETAASIQKKNRKLLHTLTEGEQIHDLQKL</sequence>
<accession>A0A9D1P507</accession>
<keyword evidence="2" id="KW-0547">Nucleotide-binding</keyword>
<dbReference type="GO" id="GO:0016020">
    <property type="term" value="C:membrane"/>
    <property type="evidence" value="ECO:0007669"/>
    <property type="project" value="UniProtKB-SubCell"/>
</dbReference>
<keyword evidence="3" id="KW-0378">Hydrolase</keyword>
<dbReference type="SUPFAM" id="SSF52540">
    <property type="entry name" value="P-loop containing nucleoside triphosphate hydrolases"/>
    <property type="match status" value="1"/>
</dbReference>
<evidence type="ECO:0000256" key="5">
    <source>
        <dbReference type="ARBA" id="ARBA00023136"/>
    </source>
</evidence>
<evidence type="ECO:0000256" key="3">
    <source>
        <dbReference type="ARBA" id="ARBA00022801"/>
    </source>
</evidence>
<dbReference type="GO" id="GO:0005525">
    <property type="term" value="F:GTP binding"/>
    <property type="evidence" value="ECO:0007669"/>
    <property type="project" value="UniProtKB-KW"/>
</dbReference>
<evidence type="ECO:0000313" key="9">
    <source>
        <dbReference type="Proteomes" id="UP000824169"/>
    </source>
</evidence>
<dbReference type="PANTHER" id="PTHR10465:SF0">
    <property type="entry name" value="SARCALUMENIN"/>
    <property type="match status" value="1"/>
</dbReference>
<evidence type="ECO:0000256" key="1">
    <source>
        <dbReference type="ARBA" id="ARBA00004370"/>
    </source>
</evidence>
<dbReference type="GO" id="GO:0008053">
    <property type="term" value="P:mitochondrial fusion"/>
    <property type="evidence" value="ECO:0007669"/>
    <property type="project" value="TreeGrafter"/>
</dbReference>
<dbReference type="AlphaFoldDB" id="A0A9D1P507"/>
<evidence type="ECO:0000256" key="6">
    <source>
        <dbReference type="SAM" id="Coils"/>
    </source>
</evidence>
<dbReference type="InterPro" id="IPR027094">
    <property type="entry name" value="Mitofusin_fam"/>
</dbReference>
<comment type="subcellular location">
    <subcellularLocation>
        <location evidence="1">Membrane</location>
    </subcellularLocation>
</comment>
<dbReference type="PANTHER" id="PTHR10465">
    <property type="entry name" value="TRANSMEMBRANE GTPASE FZO1"/>
    <property type="match status" value="1"/>
</dbReference>
<reference evidence="8" key="2">
    <citation type="journal article" date="2021" name="PeerJ">
        <title>Extensive microbial diversity within the chicken gut microbiome revealed by metagenomics and culture.</title>
        <authorList>
            <person name="Gilroy R."/>
            <person name="Ravi A."/>
            <person name="Getino M."/>
            <person name="Pursley I."/>
            <person name="Horton D.L."/>
            <person name="Alikhan N.F."/>
            <person name="Baker D."/>
            <person name="Gharbi K."/>
            <person name="Hall N."/>
            <person name="Watson M."/>
            <person name="Adriaenssens E.M."/>
            <person name="Foster-Nyarko E."/>
            <person name="Jarju S."/>
            <person name="Secka A."/>
            <person name="Antonio M."/>
            <person name="Oren A."/>
            <person name="Chaudhuri R.R."/>
            <person name="La Ragione R."/>
            <person name="Hildebrand F."/>
            <person name="Pallen M.J."/>
        </authorList>
    </citation>
    <scope>NUCLEOTIDE SEQUENCE</scope>
    <source>
        <strain evidence="8">CHK188-20938</strain>
    </source>
</reference>
<evidence type="ECO:0000256" key="2">
    <source>
        <dbReference type="ARBA" id="ARBA00022741"/>
    </source>
</evidence>
<dbReference type="Gene3D" id="3.40.50.300">
    <property type="entry name" value="P-loop containing nucleotide triphosphate hydrolases"/>
    <property type="match status" value="1"/>
</dbReference>
<organism evidence="8 9">
    <name type="scientific">Candidatus Scatomonas pullistercoris</name>
    <dbReference type="NCBI Taxonomy" id="2840920"/>
    <lineage>
        <taxon>Bacteria</taxon>
        <taxon>Bacillati</taxon>
        <taxon>Bacillota</taxon>
        <taxon>Clostridia</taxon>
        <taxon>Lachnospirales</taxon>
        <taxon>Lachnospiraceae</taxon>
        <taxon>Lachnospiraceae incertae sedis</taxon>
        <taxon>Candidatus Scatomonas</taxon>
    </lineage>
</organism>
<name>A0A9D1P507_9FIRM</name>
<feature type="domain" description="Dynamin N-terminal" evidence="7">
    <location>
        <begin position="50"/>
        <end position="209"/>
    </location>
</feature>
<keyword evidence="6" id="KW-0175">Coiled coil</keyword>
<comment type="caution">
    <text evidence="8">The sequence shown here is derived from an EMBL/GenBank/DDBJ whole genome shotgun (WGS) entry which is preliminary data.</text>
</comment>
<dbReference type="Pfam" id="PF00350">
    <property type="entry name" value="Dynamin_N"/>
    <property type="match status" value="1"/>
</dbReference>
<dbReference type="GO" id="GO:0003924">
    <property type="term" value="F:GTPase activity"/>
    <property type="evidence" value="ECO:0007669"/>
    <property type="project" value="InterPro"/>
</dbReference>
<dbReference type="InterPro" id="IPR027417">
    <property type="entry name" value="P-loop_NTPase"/>
</dbReference>
<evidence type="ECO:0000313" key="8">
    <source>
        <dbReference type="EMBL" id="HIV26192.1"/>
    </source>
</evidence>
<reference evidence="8" key="1">
    <citation type="submission" date="2020-10" db="EMBL/GenBank/DDBJ databases">
        <authorList>
            <person name="Gilroy R."/>
        </authorList>
    </citation>
    <scope>NUCLEOTIDE SEQUENCE</scope>
    <source>
        <strain evidence="8">CHK188-20938</strain>
    </source>
</reference>
<feature type="coiled-coil region" evidence="6">
    <location>
        <begin position="311"/>
        <end position="342"/>
    </location>
</feature>
<dbReference type="EMBL" id="DVOO01000030">
    <property type="protein sequence ID" value="HIV26192.1"/>
    <property type="molecule type" value="Genomic_DNA"/>
</dbReference>
<gene>
    <name evidence="8" type="ORF">IAB71_10520</name>
</gene>
<keyword evidence="5" id="KW-0472">Membrane</keyword>